<sequence>MKLNRKKVNIINFPIDCFSKIEVLRYLFTRLNLKASTFITTVNSEFAYFAFTDNKVAEMLKKRSLNLADGAGILWAAKFLSLNLPKNKFWQVIVGVSKFKLSLLSIIFYPKYIKNPIPERITGSDFVWDLSKFARDNNLSIFLLGAGPTVAEQASLKLQTEVLGLKIAGTYGGTPKIKDEKNIIDLIKKTKADILLVAYDVPNEELWLERNLGKTEAKIGIGVGGTFDFLADRRKRAPRFLQIIGLEWLFRLIIEPSRFKRQFALPKFVWKVFKYKIQSL</sequence>
<evidence type="ECO:0000313" key="4">
    <source>
        <dbReference type="Proteomes" id="UP000316495"/>
    </source>
</evidence>
<dbReference type="InterPro" id="IPR004629">
    <property type="entry name" value="WecG_TagA_CpsF"/>
</dbReference>
<dbReference type="PANTHER" id="PTHR34136">
    <property type="match status" value="1"/>
</dbReference>
<dbReference type="GO" id="GO:0016758">
    <property type="term" value="F:hexosyltransferase activity"/>
    <property type="evidence" value="ECO:0007669"/>
    <property type="project" value="TreeGrafter"/>
</dbReference>
<reference evidence="3 4" key="1">
    <citation type="submission" date="2017-07" db="EMBL/GenBank/DDBJ databases">
        <title>Mechanisms for carbon and nitrogen cycling indicate functional differentiation within the Candidate Phyla Radiation.</title>
        <authorList>
            <person name="Danczak R.E."/>
            <person name="Johnston M.D."/>
            <person name="Kenah C."/>
            <person name="Slattery M."/>
            <person name="Wrighton K.C."/>
            <person name="Wilkins M.J."/>
        </authorList>
    </citation>
    <scope>NUCLEOTIDE SEQUENCE [LARGE SCALE GENOMIC DNA]</scope>
    <source>
        <strain evidence="3">Athens1014_28</strain>
    </source>
</reference>
<gene>
    <name evidence="3" type="ORF">Athens101428_153</name>
</gene>
<protein>
    <submittedName>
        <fullName evidence="3">N-acetylglucosaminyldiphosphoundecaprenol</fullName>
    </submittedName>
</protein>
<dbReference type="AlphaFoldDB" id="A0A554LPK9"/>
<dbReference type="Pfam" id="PF03808">
    <property type="entry name" value="Glyco_tran_WecG"/>
    <property type="match status" value="1"/>
</dbReference>
<comment type="caution">
    <text evidence="3">The sequence shown here is derived from an EMBL/GenBank/DDBJ whole genome shotgun (WGS) entry which is preliminary data.</text>
</comment>
<dbReference type="NCBIfam" id="TIGR00696">
    <property type="entry name" value="wecG_tagA_cpsF"/>
    <property type="match status" value="1"/>
</dbReference>
<keyword evidence="1" id="KW-0328">Glycosyltransferase</keyword>
<dbReference type="EMBL" id="VMGN01000006">
    <property type="protein sequence ID" value="TSC94812.1"/>
    <property type="molecule type" value="Genomic_DNA"/>
</dbReference>
<evidence type="ECO:0000313" key="3">
    <source>
        <dbReference type="EMBL" id="TSC94812.1"/>
    </source>
</evidence>
<evidence type="ECO:0000256" key="1">
    <source>
        <dbReference type="ARBA" id="ARBA00022676"/>
    </source>
</evidence>
<organism evidence="3 4">
    <name type="scientific">Candidatus Berkelbacteria bacterium Athens1014_28</name>
    <dbReference type="NCBI Taxonomy" id="2017145"/>
    <lineage>
        <taxon>Bacteria</taxon>
        <taxon>Candidatus Berkelbacteria</taxon>
    </lineage>
</organism>
<name>A0A554LPK9_9BACT</name>
<dbReference type="Proteomes" id="UP000316495">
    <property type="component" value="Unassembled WGS sequence"/>
</dbReference>
<dbReference type="PANTHER" id="PTHR34136:SF1">
    <property type="entry name" value="UDP-N-ACETYL-D-MANNOSAMINURONIC ACID TRANSFERASE"/>
    <property type="match status" value="1"/>
</dbReference>
<keyword evidence="2" id="KW-0808">Transferase</keyword>
<evidence type="ECO:0000256" key="2">
    <source>
        <dbReference type="ARBA" id="ARBA00022679"/>
    </source>
</evidence>
<dbReference type="CDD" id="cd06533">
    <property type="entry name" value="Glyco_transf_WecG_TagA"/>
    <property type="match status" value="1"/>
</dbReference>
<proteinExistence type="predicted"/>
<accession>A0A554LPK9</accession>